<evidence type="ECO:0000256" key="13">
    <source>
        <dbReference type="RuleBase" id="RU364091"/>
    </source>
</evidence>
<dbReference type="Gene3D" id="3.40.1690.10">
    <property type="entry name" value="secretion proteins EscU"/>
    <property type="match status" value="1"/>
</dbReference>
<protein>
    <recommendedName>
        <fullName evidence="3 13">Flagellar biosynthetic protein FlhB</fullName>
    </recommendedName>
</protein>
<evidence type="ECO:0000256" key="7">
    <source>
        <dbReference type="ARBA" id="ARBA00022795"/>
    </source>
</evidence>
<evidence type="ECO:0000256" key="4">
    <source>
        <dbReference type="ARBA" id="ARBA00022448"/>
    </source>
</evidence>
<keyword evidence="7 13" id="KW-1005">Bacterial flagellum biogenesis</keyword>
<dbReference type="InterPro" id="IPR006135">
    <property type="entry name" value="T3SS_substrate_exporter"/>
</dbReference>
<keyword evidence="15" id="KW-0282">Flagellum</keyword>
<keyword evidence="10 13" id="KW-0472">Membrane</keyword>
<evidence type="ECO:0000256" key="2">
    <source>
        <dbReference type="ARBA" id="ARBA00010690"/>
    </source>
</evidence>
<feature type="region of interest" description="Disordered" evidence="14">
    <location>
        <begin position="1"/>
        <end position="24"/>
    </location>
</feature>
<evidence type="ECO:0000256" key="11">
    <source>
        <dbReference type="ARBA" id="ARBA00023225"/>
    </source>
</evidence>
<dbReference type="Proteomes" id="UP000632498">
    <property type="component" value="Unassembled WGS sequence"/>
</dbReference>
<gene>
    <name evidence="13 15" type="primary">flhB</name>
    <name evidence="15" type="ORF">GCM10011332_07620</name>
</gene>
<accession>A0A917BVU8</accession>
<comment type="caution">
    <text evidence="15">The sequence shown here is derived from an EMBL/GenBank/DDBJ whole genome shotgun (WGS) entry which is preliminary data.</text>
</comment>
<evidence type="ECO:0000256" key="5">
    <source>
        <dbReference type="ARBA" id="ARBA00022475"/>
    </source>
</evidence>
<keyword evidence="6 13" id="KW-0812">Transmembrane</keyword>
<keyword evidence="15" id="KW-0966">Cell projection</keyword>
<dbReference type="FunFam" id="3.40.1690.10:FF:000001">
    <property type="entry name" value="Flagellar biosynthetic protein FlhB"/>
    <property type="match status" value="1"/>
</dbReference>
<name>A0A917BVU8_9PROT</name>
<comment type="function">
    <text evidence="12 13">Required for formation of the rod structure in the basal body of the flagellar apparatus. Together with FliI and FliH, may constitute the export apparatus of flagellin.</text>
</comment>
<evidence type="ECO:0000256" key="3">
    <source>
        <dbReference type="ARBA" id="ARBA00021622"/>
    </source>
</evidence>
<dbReference type="Gene3D" id="6.10.250.2080">
    <property type="match status" value="1"/>
</dbReference>
<dbReference type="AlphaFoldDB" id="A0A917BVU8"/>
<dbReference type="RefSeq" id="WP_188661806.1">
    <property type="nucleotide sequence ID" value="NZ_BMHV01000004.1"/>
</dbReference>
<dbReference type="PANTHER" id="PTHR30531:SF12">
    <property type="entry name" value="FLAGELLAR BIOSYNTHETIC PROTEIN FLHB"/>
    <property type="match status" value="1"/>
</dbReference>
<dbReference type="EMBL" id="BMHV01000004">
    <property type="protein sequence ID" value="GGF56618.1"/>
    <property type="molecule type" value="Genomic_DNA"/>
</dbReference>
<organism evidence="15 16">
    <name type="scientific">Terasakiella brassicae</name>
    <dbReference type="NCBI Taxonomy" id="1634917"/>
    <lineage>
        <taxon>Bacteria</taxon>
        <taxon>Pseudomonadati</taxon>
        <taxon>Pseudomonadota</taxon>
        <taxon>Alphaproteobacteria</taxon>
        <taxon>Rhodospirillales</taxon>
        <taxon>Terasakiellaceae</taxon>
        <taxon>Terasakiella</taxon>
    </lineage>
</organism>
<feature type="transmembrane region" description="Helical" evidence="13">
    <location>
        <begin position="93"/>
        <end position="117"/>
    </location>
</feature>
<dbReference type="GO" id="GO:0044780">
    <property type="term" value="P:bacterial-type flagellum assembly"/>
    <property type="evidence" value="ECO:0007669"/>
    <property type="project" value="InterPro"/>
</dbReference>
<keyword evidence="11 13" id="KW-1006">Bacterial flagellum protein export</keyword>
<dbReference type="NCBIfam" id="TIGR00328">
    <property type="entry name" value="flhB"/>
    <property type="match status" value="1"/>
</dbReference>
<feature type="transmembrane region" description="Helical" evidence="13">
    <location>
        <begin position="189"/>
        <end position="211"/>
    </location>
</feature>
<keyword evidence="9 13" id="KW-1133">Transmembrane helix</keyword>
<reference evidence="15" key="1">
    <citation type="journal article" date="2014" name="Int. J. Syst. Evol. Microbiol.">
        <title>Complete genome sequence of Corynebacterium casei LMG S-19264T (=DSM 44701T), isolated from a smear-ripened cheese.</title>
        <authorList>
            <consortium name="US DOE Joint Genome Institute (JGI-PGF)"/>
            <person name="Walter F."/>
            <person name="Albersmeier A."/>
            <person name="Kalinowski J."/>
            <person name="Ruckert C."/>
        </authorList>
    </citation>
    <scope>NUCLEOTIDE SEQUENCE</scope>
    <source>
        <strain evidence="15">CGMCC 1.15254</strain>
    </source>
</reference>
<evidence type="ECO:0000256" key="10">
    <source>
        <dbReference type="ARBA" id="ARBA00023136"/>
    </source>
</evidence>
<keyword evidence="5 13" id="KW-1003">Cell membrane</keyword>
<dbReference type="Pfam" id="PF01312">
    <property type="entry name" value="Bac_export_2"/>
    <property type="match status" value="1"/>
</dbReference>
<evidence type="ECO:0000256" key="9">
    <source>
        <dbReference type="ARBA" id="ARBA00022989"/>
    </source>
</evidence>
<keyword evidence="8 13" id="KW-0653">Protein transport</keyword>
<dbReference type="SUPFAM" id="SSF160544">
    <property type="entry name" value="EscU C-terminal domain-like"/>
    <property type="match status" value="1"/>
</dbReference>
<evidence type="ECO:0000256" key="14">
    <source>
        <dbReference type="SAM" id="MobiDB-lite"/>
    </source>
</evidence>
<evidence type="ECO:0000313" key="16">
    <source>
        <dbReference type="Proteomes" id="UP000632498"/>
    </source>
</evidence>
<dbReference type="GO" id="GO:0005886">
    <property type="term" value="C:plasma membrane"/>
    <property type="evidence" value="ECO:0007669"/>
    <property type="project" value="UniProtKB-SubCell"/>
</dbReference>
<evidence type="ECO:0000256" key="8">
    <source>
        <dbReference type="ARBA" id="ARBA00022927"/>
    </source>
</evidence>
<evidence type="ECO:0000256" key="12">
    <source>
        <dbReference type="ARBA" id="ARBA00025078"/>
    </source>
</evidence>
<sequence length="355" mass="40086">MAEEDDASKTEEPTDKKLSKAREEGQVSQSQEIKSWASFFAAAIFVLFLGPFFAKSVVEPIVYFWRDGYQLSLDRNSLSVMFERLVGDMGLRVLPLLFVFMLTAVMSGIFQTGLIWAPKKIQPKLSNLSLKKGLKKVASTRAVVELIKTIFKMTLVGGAAFLVVLPIYMNVELLPEHDIFALLSLMYDVAVYILISVTALMTLIAGMDFAYQRYTFMKQMRMTKQEVKDEHKQSEGDPQVKAKIRQLRMERARQRMMTAVPTADVIVTNPTHYACALEYKQDLMAAPKLVAKGMDNLAFRIREVAEEHEVPIVENPPLARALYASVEIDQEIPAEHYAAVAEVIGYVMRLKGQMN</sequence>
<feature type="transmembrane region" description="Helical" evidence="13">
    <location>
        <begin position="150"/>
        <end position="169"/>
    </location>
</feature>
<keyword evidence="15" id="KW-0969">Cilium</keyword>
<comment type="subcellular location">
    <subcellularLocation>
        <location evidence="1">Cell membrane</location>
        <topology evidence="1">Multi-pass membrane protein</topology>
    </subcellularLocation>
</comment>
<dbReference type="PANTHER" id="PTHR30531">
    <property type="entry name" value="FLAGELLAR BIOSYNTHETIC PROTEIN FLHB"/>
    <property type="match status" value="1"/>
</dbReference>
<keyword evidence="4 13" id="KW-0813">Transport</keyword>
<dbReference type="InterPro" id="IPR006136">
    <property type="entry name" value="FlhB"/>
</dbReference>
<evidence type="ECO:0000256" key="6">
    <source>
        <dbReference type="ARBA" id="ARBA00022692"/>
    </source>
</evidence>
<feature type="compositionally biased region" description="Basic and acidic residues" evidence="14">
    <location>
        <begin position="7"/>
        <end position="24"/>
    </location>
</feature>
<feature type="transmembrane region" description="Helical" evidence="13">
    <location>
        <begin position="36"/>
        <end position="54"/>
    </location>
</feature>
<proteinExistence type="inferred from homology"/>
<evidence type="ECO:0000256" key="1">
    <source>
        <dbReference type="ARBA" id="ARBA00004651"/>
    </source>
</evidence>
<reference evidence="15" key="2">
    <citation type="submission" date="2020-09" db="EMBL/GenBank/DDBJ databases">
        <authorList>
            <person name="Sun Q."/>
            <person name="Zhou Y."/>
        </authorList>
    </citation>
    <scope>NUCLEOTIDE SEQUENCE</scope>
    <source>
        <strain evidence="15">CGMCC 1.15254</strain>
    </source>
</reference>
<keyword evidence="16" id="KW-1185">Reference proteome</keyword>
<evidence type="ECO:0000313" key="15">
    <source>
        <dbReference type="EMBL" id="GGF56618.1"/>
    </source>
</evidence>
<dbReference type="InterPro" id="IPR029025">
    <property type="entry name" value="T3SS_substrate_exporter_C"/>
</dbReference>
<dbReference type="GO" id="GO:0009306">
    <property type="term" value="P:protein secretion"/>
    <property type="evidence" value="ECO:0007669"/>
    <property type="project" value="InterPro"/>
</dbReference>
<comment type="similarity">
    <text evidence="2 13">Belongs to the type III secretion exporter family.</text>
</comment>
<dbReference type="PRINTS" id="PR00950">
    <property type="entry name" value="TYPE3IMSPROT"/>
</dbReference>